<keyword evidence="2" id="KW-0472">Membrane</keyword>
<dbReference type="KEGG" id="lpaa:BHS01_11015"/>
<dbReference type="Gene3D" id="3.10.350.10">
    <property type="entry name" value="LysM domain"/>
    <property type="match status" value="1"/>
</dbReference>
<keyword evidence="2" id="KW-1133">Transmembrane helix</keyword>
<feature type="compositionally biased region" description="Basic and acidic residues" evidence="1">
    <location>
        <begin position="72"/>
        <end position="84"/>
    </location>
</feature>
<evidence type="ECO:0000256" key="1">
    <source>
        <dbReference type="SAM" id="MobiDB-lite"/>
    </source>
</evidence>
<evidence type="ECO:0000313" key="4">
    <source>
        <dbReference type="EMBL" id="MCJ1977168.1"/>
    </source>
</evidence>
<dbReference type="EMBL" id="JAAEDA010000005">
    <property type="protein sequence ID" value="MCJ1977168.1"/>
    <property type="molecule type" value="Genomic_DNA"/>
</dbReference>
<dbReference type="Proteomes" id="UP001522462">
    <property type="component" value="Unassembled WGS sequence"/>
</dbReference>
<dbReference type="PROSITE" id="PS51782">
    <property type="entry name" value="LYSM"/>
    <property type="match status" value="1"/>
</dbReference>
<dbReference type="InterPro" id="IPR023346">
    <property type="entry name" value="Lysozyme-like_dom_sf"/>
</dbReference>
<organism evidence="5 6">
    <name type="scientific">Pseudolactococcus paracarnosus</name>
    <dbReference type="NCBI Taxonomy" id="2749962"/>
    <lineage>
        <taxon>Bacteria</taxon>
        <taxon>Bacillati</taxon>
        <taxon>Bacillota</taxon>
        <taxon>Bacilli</taxon>
        <taxon>Lactobacillales</taxon>
        <taxon>Streptococcaceae</taxon>
        <taxon>Pseudolactococcus</taxon>
    </lineage>
</organism>
<dbReference type="RefSeq" id="WP_109833798.1">
    <property type="nucleotide sequence ID" value="NZ_CP017195.1"/>
</dbReference>
<feature type="domain" description="LysM" evidence="3">
    <location>
        <begin position="106"/>
        <end position="150"/>
    </location>
</feature>
<evidence type="ECO:0000313" key="6">
    <source>
        <dbReference type="Proteomes" id="UP000516280"/>
    </source>
</evidence>
<sequence>MSILKENTFKKSHKILFTLLTIIGMTGLVSGMTVFLVLGSDSKYEADTTIQQPSPVEIKSVTYKHTKSSQNENDKSVPSKKETDLVTNSTPEVNPKSDVVSETDEVDYIVKDGDSLSQISEKFKTSVVSIMQQTKLTSQEQIYSGQHLKFLRSYIAKEENTTSKEDVTKNPSESDASSDVVIVDNGNKVVSGGLSKEDRTYVLSQLQSRTGVSASQWDYIISRESGWLSTIKNSLGYYGLFQLAPNYPGYDGDIDAQINGAIYLFNNGGMKHWAL</sequence>
<reference evidence="4 7" key="3">
    <citation type="journal article" date="2022" name="Microbiol. Res.">
        <title>Comparative genome analysis, predicted lifestyle and antimicrobial strategies of Lactococcus carnosus and Lactococcus paracarnosus isolated from meat.</title>
        <authorList>
            <person name="Werum V."/>
            <person name="Ehrmann M."/>
            <person name="Vogel R."/>
            <person name="Hilgarth M."/>
        </authorList>
    </citation>
    <scope>NUCLEOTIDE SEQUENCE [LARGE SCALE GENOMIC DNA]</scope>
    <source>
        <strain evidence="4 7">TMW21897</strain>
    </source>
</reference>
<evidence type="ECO:0000256" key="2">
    <source>
        <dbReference type="SAM" id="Phobius"/>
    </source>
</evidence>
<dbReference type="InterPro" id="IPR036779">
    <property type="entry name" value="LysM_dom_sf"/>
</dbReference>
<dbReference type="SMART" id="SM00257">
    <property type="entry name" value="LysM"/>
    <property type="match status" value="1"/>
</dbReference>
<feature type="transmembrane region" description="Helical" evidence="2">
    <location>
        <begin position="15"/>
        <end position="38"/>
    </location>
</feature>
<dbReference type="Pfam" id="PF01476">
    <property type="entry name" value="LysM"/>
    <property type="match status" value="1"/>
</dbReference>
<name>A0A7L4WHL9_9LACT</name>
<feature type="region of interest" description="Disordered" evidence="1">
    <location>
        <begin position="64"/>
        <end position="99"/>
    </location>
</feature>
<dbReference type="InterPro" id="IPR018392">
    <property type="entry name" value="LysM"/>
</dbReference>
<protein>
    <submittedName>
        <fullName evidence="4">LysM peptidoglycan-binding domain-containing protein</fullName>
    </submittedName>
</protein>
<keyword evidence="7" id="KW-1185">Reference proteome</keyword>
<reference evidence="4" key="2">
    <citation type="submission" date="2020-01" db="EMBL/GenBank/DDBJ databases">
        <authorList>
            <person name="Hilgarth M."/>
            <person name="Vogel R.F."/>
        </authorList>
    </citation>
    <scope>NUCLEOTIDE SEQUENCE</scope>
    <source>
        <strain evidence="4">TMW21897</strain>
    </source>
</reference>
<dbReference type="EMBL" id="CP017195">
    <property type="protein sequence ID" value="QDJ28993.1"/>
    <property type="molecule type" value="Genomic_DNA"/>
</dbReference>
<evidence type="ECO:0000259" key="3">
    <source>
        <dbReference type="PROSITE" id="PS51782"/>
    </source>
</evidence>
<proteinExistence type="predicted"/>
<dbReference type="SUPFAM" id="SSF54106">
    <property type="entry name" value="LysM domain"/>
    <property type="match status" value="1"/>
</dbReference>
<reference evidence="5 6" key="1">
    <citation type="submission" date="2016-09" db="EMBL/GenBank/DDBJ databases">
        <title>Lactic acid bacteria from MAP meat Genome sequencing and assembly.</title>
        <authorList>
            <person name="Behr J."/>
            <person name="Hilgarth M."/>
            <person name="Vogel R.F."/>
        </authorList>
    </citation>
    <scope>NUCLEOTIDE SEQUENCE [LARGE SCALE GENOMIC DNA]</scope>
    <source>
        <strain evidence="5 6">TMW21615</strain>
    </source>
</reference>
<dbReference type="SUPFAM" id="SSF53955">
    <property type="entry name" value="Lysozyme-like"/>
    <property type="match status" value="1"/>
</dbReference>
<dbReference type="CDD" id="cd00118">
    <property type="entry name" value="LysM"/>
    <property type="match status" value="1"/>
</dbReference>
<gene>
    <name evidence="5" type="ORF">BHS01_11015</name>
    <name evidence="4" type="ORF">GYN19_04295</name>
</gene>
<evidence type="ECO:0000313" key="5">
    <source>
        <dbReference type="EMBL" id="QDJ28993.1"/>
    </source>
</evidence>
<keyword evidence="2" id="KW-0812">Transmembrane</keyword>
<dbReference type="AlphaFoldDB" id="A0A7L4WHL9"/>
<accession>A0A7L4WHL9</accession>
<dbReference type="Proteomes" id="UP000516280">
    <property type="component" value="Chromosome"/>
</dbReference>
<evidence type="ECO:0000313" key="7">
    <source>
        <dbReference type="Proteomes" id="UP001522462"/>
    </source>
</evidence>